<evidence type="ECO:0000313" key="1">
    <source>
        <dbReference type="EMBL" id="KAI3940447.1"/>
    </source>
</evidence>
<dbReference type="EMBL" id="JAJJMB010005149">
    <property type="protein sequence ID" value="KAI3940447.1"/>
    <property type="molecule type" value="Genomic_DNA"/>
</dbReference>
<keyword evidence="2" id="KW-1185">Reference proteome</keyword>
<comment type="caution">
    <text evidence="1">The sequence shown here is derived from an EMBL/GenBank/DDBJ whole genome shotgun (WGS) entry which is preliminary data.</text>
</comment>
<organism evidence="1 2">
    <name type="scientific">Papaver atlanticum</name>
    <dbReference type="NCBI Taxonomy" id="357466"/>
    <lineage>
        <taxon>Eukaryota</taxon>
        <taxon>Viridiplantae</taxon>
        <taxon>Streptophyta</taxon>
        <taxon>Embryophyta</taxon>
        <taxon>Tracheophyta</taxon>
        <taxon>Spermatophyta</taxon>
        <taxon>Magnoliopsida</taxon>
        <taxon>Ranunculales</taxon>
        <taxon>Papaveraceae</taxon>
        <taxon>Papaveroideae</taxon>
        <taxon>Papaver</taxon>
    </lineage>
</organism>
<name>A0AAD4XPK5_9MAGN</name>
<evidence type="ECO:0000313" key="2">
    <source>
        <dbReference type="Proteomes" id="UP001202328"/>
    </source>
</evidence>
<feature type="non-terminal residue" evidence="1">
    <location>
        <position position="95"/>
    </location>
</feature>
<gene>
    <name evidence="1" type="ORF">MKW98_024854</name>
</gene>
<dbReference type="Proteomes" id="UP001202328">
    <property type="component" value="Unassembled WGS sequence"/>
</dbReference>
<dbReference type="AlphaFoldDB" id="A0AAD4XPK5"/>
<sequence length="95" mass="10727">WGSPSGNVLDALSGDFMKPRINEVDELLKNGVNVTMYNGQEACHWLQEHRHEFKKEVYGLVLLEVDKLKVLSESLASSTSKAEKCSSEHRYCVCL</sequence>
<accession>A0AAD4XPK5</accession>
<proteinExistence type="predicted"/>
<protein>
    <submittedName>
        <fullName evidence="1">Uncharacterized protein</fullName>
    </submittedName>
</protein>
<reference evidence="1" key="1">
    <citation type="submission" date="2022-04" db="EMBL/GenBank/DDBJ databases">
        <title>A functionally conserved STORR gene fusion in Papaver species that diverged 16.8 million years ago.</title>
        <authorList>
            <person name="Catania T."/>
        </authorList>
    </citation>
    <scope>NUCLEOTIDE SEQUENCE</scope>
    <source>
        <strain evidence="1">S-188037</strain>
    </source>
</reference>